<dbReference type="Gene3D" id="2.30.110.10">
    <property type="entry name" value="Electron Transport, Fmn-binding Protein, Chain A"/>
    <property type="match status" value="1"/>
</dbReference>
<dbReference type="PANTHER" id="PTHR10851:SF0">
    <property type="entry name" value="PYRIDOXINE-5'-PHOSPHATE OXIDASE"/>
    <property type="match status" value="1"/>
</dbReference>
<dbReference type="Pfam" id="PF01243">
    <property type="entry name" value="PNPOx_N"/>
    <property type="match status" value="1"/>
</dbReference>
<dbReference type="AlphaFoldDB" id="A0A4Q7VHK1"/>
<dbReference type="InterPro" id="IPR012349">
    <property type="entry name" value="Split_barrel_FMN-bd"/>
</dbReference>
<feature type="binding site" evidence="5 7">
    <location>
        <begin position="141"/>
        <end position="142"/>
    </location>
    <ligand>
        <name>FMN</name>
        <dbReference type="ChEBI" id="CHEBI:58210"/>
    </ligand>
</feature>
<feature type="binding site" evidence="5 7">
    <location>
        <position position="185"/>
    </location>
    <ligand>
        <name>FMN</name>
        <dbReference type="ChEBI" id="CHEBI:58210"/>
    </ligand>
</feature>
<dbReference type="OrthoDB" id="9780392at2"/>
<gene>
    <name evidence="5" type="primary">pdxH</name>
    <name evidence="10" type="ORF">EV201_0199</name>
</gene>
<dbReference type="PIRSF" id="PIRSF000190">
    <property type="entry name" value="Pyd_amn-ph_oxd"/>
    <property type="match status" value="1"/>
</dbReference>
<proteinExistence type="inferred from homology"/>
<evidence type="ECO:0000259" key="9">
    <source>
        <dbReference type="Pfam" id="PF10590"/>
    </source>
</evidence>
<dbReference type="InterPro" id="IPR019740">
    <property type="entry name" value="Pyridox_Oxase_CS"/>
</dbReference>
<evidence type="ECO:0000256" key="1">
    <source>
        <dbReference type="ARBA" id="ARBA00007301"/>
    </source>
</evidence>
<feature type="binding site" evidence="5 7">
    <location>
        <position position="83"/>
    </location>
    <ligand>
        <name>FMN</name>
        <dbReference type="ChEBI" id="CHEBI:58210"/>
    </ligand>
</feature>
<feature type="binding site" evidence="5 7">
    <location>
        <position position="84"/>
    </location>
    <ligand>
        <name>FMN</name>
        <dbReference type="ChEBI" id="CHEBI:58210"/>
    </ligand>
</feature>
<feature type="binding site" evidence="5 7">
    <location>
        <position position="195"/>
    </location>
    <ligand>
        <name>FMN</name>
        <dbReference type="ChEBI" id="CHEBI:58210"/>
    </ligand>
</feature>
<comment type="function">
    <text evidence="5">Catalyzes the oxidation of either pyridoxine 5'-phosphate (PNP) or pyridoxamine 5'-phosphate (PMP) into pyridoxal 5'-phosphate (PLP).</text>
</comment>
<evidence type="ECO:0000256" key="2">
    <source>
        <dbReference type="ARBA" id="ARBA00022630"/>
    </source>
</evidence>
<name>A0A4Q7VHK1_9BACT</name>
<dbReference type="HAMAP" id="MF_01629">
    <property type="entry name" value="PdxH"/>
    <property type="match status" value="1"/>
</dbReference>
<comment type="caution">
    <text evidence="10">The sequence shown here is derived from an EMBL/GenBank/DDBJ whole genome shotgun (WGS) entry which is preliminary data.</text>
</comment>
<evidence type="ECO:0000259" key="8">
    <source>
        <dbReference type="Pfam" id="PF01243"/>
    </source>
</evidence>
<feature type="binding site" evidence="5 6">
    <location>
        <position position="132"/>
    </location>
    <ligand>
        <name>substrate</name>
    </ligand>
</feature>
<dbReference type="EMBL" id="SHKN01000001">
    <property type="protein sequence ID" value="RZT95576.1"/>
    <property type="molecule type" value="Genomic_DNA"/>
</dbReference>
<comment type="similarity">
    <text evidence="1 5">Belongs to the pyridoxamine 5'-phosphate oxidase family.</text>
</comment>
<evidence type="ECO:0000313" key="11">
    <source>
        <dbReference type="Proteomes" id="UP000293562"/>
    </source>
</evidence>
<feature type="domain" description="Pyridoxine 5'-phosphate oxidase dimerisation C-terminal" evidence="9">
    <location>
        <begin position="172"/>
        <end position="212"/>
    </location>
</feature>
<keyword evidence="4 5" id="KW-0560">Oxidoreductase</keyword>
<keyword evidence="11" id="KW-1185">Reference proteome</keyword>
<dbReference type="InterPro" id="IPR019576">
    <property type="entry name" value="Pyridoxamine_oxidase_dimer_C"/>
</dbReference>
<comment type="catalytic activity">
    <reaction evidence="5">
        <text>pyridoxine 5'-phosphate + O2 = pyridoxal 5'-phosphate + H2O2</text>
        <dbReference type="Rhea" id="RHEA:15149"/>
        <dbReference type="ChEBI" id="CHEBI:15379"/>
        <dbReference type="ChEBI" id="CHEBI:16240"/>
        <dbReference type="ChEBI" id="CHEBI:58589"/>
        <dbReference type="ChEBI" id="CHEBI:597326"/>
        <dbReference type="EC" id="1.4.3.5"/>
    </reaction>
</comment>
<feature type="binding site" evidence="5 7">
    <location>
        <position position="106"/>
    </location>
    <ligand>
        <name>FMN</name>
        <dbReference type="ChEBI" id="CHEBI:58210"/>
    </ligand>
</feature>
<dbReference type="InterPro" id="IPR011576">
    <property type="entry name" value="Pyridox_Oxase_N"/>
</dbReference>
<keyword evidence="3 5" id="KW-0288">FMN</keyword>
<feature type="binding site" evidence="6">
    <location>
        <begin position="9"/>
        <end position="12"/>
    </location>
    <ligand>
        <name>substrate</name>
    </ligand>
</feature>
<dbReference type="RefSeq" id="WP_130305531.1">
    <property type="nucleotide sequence ID" value="NZ_SHKN01000001.1"/>
</dbReference>
<comment type="pathway">
    <text evidence="5">Cofactor metabolism; pyridoxal 5'-phosphate salvage; pyridoxal 5'-phosphate from pyridoxamine 5'-phosphate: step 1/1.</text>
</comment>
<comment type="catalytic activity">
    <reaction evidence="5">
        <text>pyridoxamine 5'-phosphate + O2 + H2O = pyridoxal 5'-phosphate + H2O2 + NH4(+)</text>
        <dbReference type="Rhea" id="RHEA:15817"/>
        <dbReference type="ChEBI" id="CHEBI:15377"/>
        <dbReference type="ChEBI" id="CHEBI:15379"/>
        <dbReference type="ChEBI" id="CHEBI:16240"/>
        <dbReference type="ChEBI" id="CHEBI:28938"/>
        <dbReference type="ChEBI" id="CHEBI:58451"/>
        <dbReference type="ChEBI" id="CHEBI:597326"/>
        <dbReference type="EC" id="1.4.3.5"/>
    </reaction>
</comment>
<feature type="binding site" evidence="5 6">
    <location>
        <position position="67"/>
    </location>
    <ligand>
        <name>substrate</name>
    </ligand>
</feature>
<evidence type="ECO:0000256" key="7">
    <source>
        <dbReference type="PIRSR" id="PIRSR000190-2"/>
    </source>
</evidence>
<comment type="subunit">
    <text evidence="5">Homodimer.</text>
</comment>
<reference evidence="10 11" key="1">
    <citation type="submission" date="2019-02" db="EMBL/GenBank/DDBJ databases">
        <title>Genomic Encyclopedia of Type Strains, Phase IV (KMG-IV): sequencing the most valuable type-strain genomes for metagenomic binning, comparative biology and taxonomic classification.</title>
        <authorList>
            <person name="Goeker M."/>
        </authorList>
    </citation>
    <scope>NUCLEOTIDE SEQUENCE [LARGE SCALE GENOMIC DNA]</scope>
    <source>
        <strain evidence="10 11">DSM 28825</strain>
    </source>
</reference>
<feature type="binding site" evidence="5 7">
    <location>
        <begin position="62"/>
        <end position="67"/>
    </location>
    <ligand>
        <name>FMN</name>
        <dbReference type="ChEBI" id="CHEBI:58210"/>
    </ligand>
</feature>
<evidence type="ECO:0000256" key="5">
    <source>
        <dbReference type="HAMAP-Rule" id="MF_01629"/>
    </source>
</evidence>
<evidence type="ECO:0000313" key="10">
    <source>
        <dbReference type="EMBL" id="RZT95576.1"/>
    </source>
</evidence>
<feature type="binding site" evidence="5 6">
    <location>
        <position position="128"/>
    </location>
    <ligand>
        <name>substrate</name>
    </ligand>
</feature>
<organism evidence="10 11">
    <name type="scientific">Ancylomarina subtilis</name>
    <dbReference type="NCBI Taxonomy" id="1639035"/>
    <lineage>
        <taxon>Bacteria</taxon>
        <taxon>Pseudomonadati</taxon>
        <taxon>Bacteroidota</taxon>
        <taxon>Bacteroidia</taxon>
        <taxon>Marinilabiliales</taxon>
        <taxon>Marinifilaceae</taxon>
        <taxon>Ancylomarina</taxon>
    </lineage>
</organism>
<protein>
    <recommendedName>
        <fullName evidence="5">Pyridoxine/pyridoxamine 5'-phosphate oxidase</fullName>
        <ecNumber evidence="5">1.4.3.5</ecNumber>
    </recommendedName>
    <alternativeName>
        <fullName evidence="5">PNP/PMP oxidase</fullName>
        <shortName evidence="5">PNPOx</shortName>
    </alternativeName>
    <alternativeName>
        <fullName evidence="5">Pyridoxal 5'-phosphate synthase</fullName>
    </alternativeName>
</protein>
<dbReference type="GO" id="GO:0004733">
    <property type="term" value="F:pyridoxamine phosphate oxidase activity"/>
    <property type="evidence" value="ECO:0007669"/>
    <property type="project" value="UniProtKB-UniRule"/>
</dbReference>
<dbReference type="SUPFAM" id="SSF50475">
    <property type="entry name" value="FMN-binding split barrel"/>
    <property type="match status" value="1"/>
</dbReference>
<sequence length="212" mass="25037">MQEDIQKKRHEYSLNQLNEEDVKPNPFDQFDAWFKMALNANLPDANAMTLATVNSEGKPSARILLLKDYSEEGYCFFTNYDSRKGKELKQNPNAAMVFFWPQLEKQIRIEGHIQQLSPEHSDRYFMERPVGSRRAAAVSPQSSILKNRAELETAIEDFKTKFGDDFQRPAFWGGYQLIPEKFEFWQGRESRLNDRIEYFLEDKKWKFHRLAP</sequence>
<evidence type="ECO:0000256" key="6">
    <source>
        <dbReference type="PIRSR" id="PIRSR000190-1"/>
    </source>
</evidence>
<dbReference type="Proteomes" id="UP000293562">
    <property type="component" value="Unassembled WGS sequence"/>
</dbReference>
<dbReference type="UniPathway" id="UPA01068">
    <property type="reaction ID" value="UER00304"/>
</dbReference>
<dbReference type="PANTHER" id="PTHR10851">
    <property type="entry name" value="PYRIDOXINE-5-PHOSPHATE OXIDASE"/>
    <property type="match status" value="1"/>
</dbReference>
<feature type="domain" description="Pyridoxamine 5'-phosphate oxidase N-terminal" evidence="8">
    <location>
        <begin position="37"/>
        <end position="160"/>
    </location>
</feature>
<evidence type="ECO:0000256" key="4">
    <source>
        <dbReference type="ARBA" id="ARBA00023002"/>
    </source>
</evidence>
<dbReference type="EC" id="1.4.3.5" evidence="5"/>
<accession>A0A4Q7VHK1</accession>
<feature type="binding site" evidence="5 7">
    <location>
        <begin position="77"/>
        <end position="78"/>
    </location>
    <ligand>
        <name>FMN</name>
        <dbReference type="ChEBI" id="CHEBI:58210"/>
    </ligand>
</feature>
<dbReference type="PROSITE" id="PS01064">
    <property type="entry name" value="PYRIDOX_OXIDASE"/>
    <property type="match status" value="1"/>
</dbReference>
<feature type="binding site" evidence="5 6">
    <location>
        <position position="124"/>
    </location>
    <ligand>
        <name>substrate</name>
    </ligand>
</feature>
<comment type="cofactor">
    <cofactor evidence="5 7">
        <name>FMN</name>
        <dbReference type="ChEBI" id="CHEBI:58210"/>
    </cofactor>
    <text evidence="5 7">Binds 1 FMN per subunit.</text>
</comment>
<keyword evidence="2 5" id="KW-0285">Flavoprotein</keyword>
<keyword evidence="5" id="KW-0664">Pyridoxine biosynthesis</keyword>
<feature type="binding site" evidence="5 6">
    <location>
        <begin position="191"/>
        <end position="193"/>
    </location>
    <ligand>
        <name>substrate</name>
    </ligand>
</feature>
<dbReference type="GO" id="GO:0010181">
    <property type="term" value="F:FMN binding"/>
    <property type="evidence" value="ECO:0007669"/>
    <property type="project" value="UniProtKB-UniRule"/>
</dbReference>
<dbReference type="GO" id="GO:0008615">
    <property type="term" value="P:pyridoxine biosynthetic process"/>
    <property type="evidence" value="ECO:0007669"/>
    <property type="project" value="UniProtKB-UniRule"/>
</dbReference>
<comment type="pathway">
    <text evidence="5">Cofactor metabolism; pyridoxal 5'-phosphate salvage; pyridoxal 5'-phosphate from pyridoxine 5'-phosphate: step 1/1.</text>
</comment>
<dbReference type="NCBIfam" id="TIGR00558">
    <property type="entry name" value="pdxH"/>
    <property type="match status" value="1"/>
</dbReference>
<dbReference type="NCBIfam" id="NF004231">
    <property type="entry name" value="PRK05679.1"/>
    <property type="match status" value="1"/>
</dbReference>
<evidence type="ECO:0000256" key="3">
    <source>
        <dbReference type="ARBA" id="ARBA00022643"/>
    </source>
</evidence>
<dbReference type="Pfam" id="PF10590">
    <property type="entry name" value="PNP_phzG_C"/>
    <property type="match status" value="1"/>
</dbReference>
<dbReference type="InterPro" id="IPR000659">
    <property type="entry name" value="Pyridox_Oxase"/>
</dbReference>